<sequence>LGLREACRTSGRLGGVLLLVEPAVSDVALVEQLLEEVWSGPAAVLLNPQWGQLQGGAGGQGQSAPPQLPPEYQRLAESVEVRYSLLLCAIQGLLGRKEGAVLLTSADPPGPSAAPRGAPWRILLRQGEEFVQVGAMPRRPSSGDLELAFLNASAAASPLTKTAKFLRGLLPGKK</sequence>
<dbReference type="AlphaFoldDB" id="A0AAD3DX48"/>
<feature type="non-terminal residue" evidence="2">
    <location>
        <position position="1"/>
    </location>
</feature>
<comment type="caution">
    <text evidence="2">The sequence shown here is derived from an EMBL/GenBank/DDBJ whole genome shotgun (WGS) entry which is preliminary data.</text>
</comment>
<organism evidence="2 3">
    <name type="scientific">Astrephomene gubernaculifera</name>
    <dbReference type="NCBI Taxonomy" id="47775"/>
    <lineage>
        <taxon>Eukaryota</taxon>
        <taxon>Viridiplantae</taxon>
        <taxon>Chlorophyta</taxon>
        <taxon>core chlorophytes</taxon>
        <taxon>Chlorophyceae</taxon>
        <taxon>CS clade</taxon>
        <taxon>Chlamydomonadales</taxon>
        <taxon>Astrephomenaceae</taxon>
        <taxon>Astrephomene</taxon>
    </lineage>
</organism>
<dbReference type="PANTHER" id="PTHR36365">
    <property type="entry name" value="OS05G0500400 PROTEIN"/>
    <property type="match status" value="1"/>
</dbReference>
<dbReference type="PANTHER" id="PTHR36365:SF1">
    <property type="entry name" value="OS05G0500400 PROTEIN"/>
    <property type="match status" value="1"/>
</dbReference>
<feature type="domain" description="DUF1995" evidence="1">
    <location>
        <begin position="15"/>
        <end position="146"/>
    </location>
</feature>
<dbReference type="Proteomes" id="UP001054857">
    <property type="component" value="Unassembled WGS sequence"/>
</dbReference>
<dbReference type="GO" id="GO:0009507">
    <property type="term" value="C:chloroplast"/>
    <property type="evidence" value="ECO:0007669"/>
    <property type="project" value="TreeGrafter"/>
</dbReference>
<keyword evidence="3" id="KW-1185">Reference proteome</keyword>
<dbReference type="InterPro" id="IPR018962">
    <property type="entry name" value="DUF1995"/>
</dbReference>
<evidence type="ECO:0000259" key="1">
    <source>
        <dbReference type="Pfam" id="PF09353"/>
    </source>
</evidence>
<accession>A0AAD3DX48</accession>
<name>A0AAD3DX48_9CHLO</name>
<dbReference type="EMBL" id="BMAR01000032">
    <property type="protein sequence ID" value="GFR49679.1"/>
    <property type="molecule type" value="Genomic_DNA"/>
</dbReference>
<evidence type="ECO:0000313" key="2">
    <source>
        <dbReference type="EMBL" id="GFR49679.1"/>
    </source>
</evidence>
<proteinExistence type="predicted"/>
<reference evidence="2 3" key="1">
    <citation type="journal article" date="2021" name="Sci. Rep.">
        <title>Genome sequencing of the multicellular alga Astrephomene provides insights into convergent evolution of germ-soma differentiation.</title>
        <authorList>
            <person name="Yamashita S."/>
            <person name="Yamamoto K."/>
            <person name="Matsuzaki R."/>
            <person name="Suzuki S."/>
            <person name="Yamaguchi H."/>
            <person name="Hirooka S."/>
            <person name="Minakuchi Y."/>
            <person name="Miyagishima S."/>
            <person name="Kawachi M."/>
            <person name="Toyoda A."/>
            <person name="Nozaki H."/>
        </authorList>
    </citation>
    <scope>NUCLEOTIDE SEQUENCE [LARGE SCALE GENOMIC DNA]</scope>
    <source>
        <strain evidence="2 3">NIES-4017</strain>
    </source>
</reference>
<evidence type="ECO:0000313" key="3">
    <source>
        <dbReference type="Proteomes" id="UP001054857"/>
    </source>
</evidence>
<protein>
    <recommendedName>
        <fullName evidence="1">DUF1995 domain-containing protein</fullName>
    </recommendedName>
</protein>
<gene>
    <name evidence="2" type="ORF">Agub_g11827</name>
</gene>
<dbReference type="Pfam" id="PF09353">
    <property type="entry name" value="DUF1995"/>
    <property type="match status" value="1"/>
</dbReference>